<evidence type="ECO:0000313" key="1">
    <source>
        <dbReference type="EMBL" id="KAJ6689474.1"/>
    </source>
</evidence>
<feature type="non-terminal residue" evidence="1">
    <location>
        <position position="65"/>
    </location>
</feature>
<dbReference type="AlphaFoldDB" id="A0A9Q0PKH1"/>
<protein>
    <submittedName>
        <fullName evidence="1">Uncharacterized protein</fullName>
    </submittedName>
</protein>
<feature type="non-terminal residue" evidence="1">
    <location>
        <position position="1"/>
    </location>
</feature>
<organism evidence="1 2">
    <name type="scientific">Salix viminalis</name>
    <name type="common">Common osier</name>
    <name type="synonym">Basket willow</name>
    <dbReference type="NCBI Taxonomy" id="40686"/>
    <lineage>
        <taxon>Eukaryota</taxon>
        <taxon>Viridiplantae</taxon>
        <taxon>Streptophyta</taxon>
        <taxon>Embryophyta</taxon>
        <taxon>Tracheophyta</taxon>
        <taxon>Spermatophyta</taxon>
        <taxon>Magnoliopsida</taxon>
        <taxon>eudicotyledons</taxon>
        <taxon>Gunneridae</taxon>
        <taxon>Pentapetalae</taxon>
        <taxon>rosids</taxon>
        <taxon>fabids</taxon>
        <taxon>Malpighiales</taxon>
        <taxon>Salicaceae</taxon>
        <taxon>Saliceae</taxon>
        <taxon>Salix</taxon>
    </lineage>
</organism>
<comment type="caution">
    <text evidence="1">The sequence shown here is derived from an EMBL/GenBank/DDBJ whole genome shotgun (WGS) entry which is preliminary data.</text>
</comment>
<keyword evidence="2" id="KW-1185">Reference proteome</keyword>
<accession>A0A9Q0PKH1</accession>
<reference evidence="1" key="1">
    <citation type="submission" date="2022-11" db="EMBL/GenBank/DDBJ databases">
        <authorList>
            <person name="Hyden B.L."/>
            <person name="Feng K."/>
            <person name="Yates T."/>
            <person name="Jawdy S."/>
            <person name="Smart L.B."/>
            <person name="Muchero W."/>
        </authorList>
    </citation>
    <scope>NUCLEOTIDE SEQUENCE</scope>
    <source>
        <tissue evidence="1">Shoot tip</tissue>
    </source>
</reference>
<name>A0A9Q0PKH1_SALVM</name>
<evidence type="ECO:0000313" key="2">
    <source>
        <dbReference type="Proteomes" id="UP001151529"/>
    </source>
</evidence>
<sequence length="65" mass="7003">TQVMDRQSIGDAFNTGTSKACLLSTRAGRRVVVKGFNVNEMAKWKLVLAAAVLENNGGDLIITHD</sequence>
<dbReference type="EMBL" id="JAPFFL010000012">
    <property type="protein sequence ID" value="KAJ6689474.1"/>
    <property type="molecule type" value="Genomic_DNA"/>
</dbReference>
<gene>
    <name evidence="1" type="ORF">OIU85_005840</name>
</gene>
<dbReference type="Proteomes" id="UP001151529">
    <property type="component" value="Chromosome 8"/>
</dbReference>
<reference evidence="1" key="2">
    <citation type="journal article" date="2023" name="Int. J. Mol. Sci.">
        <title>De Novo Assembly and Annotation of 11 Diverse Shrub Willow (Salix) Genomes Reveals Novel Gene Organization in Sex-Linked Regions.</title>
        <authorList>
            <person name="Hyden B."/>
            <person name="Feng K."/>
            <person name="Yates T.B."/>
            <person name="Jawdy S."/>
            <person name="Cereghino C."/>
            <person name="Smart L.B."/>
            <person name="Muchero W."/>
        </authorList>
    </citation>
    <scope>NUCLEOTIDE SEQUENCE [LARGE SCALE GENOMIC DNA]</scope>
    <source>
        <tissue evidence="1">Shoot tip</tissue>
    </source>
</reference>
<proteinExistence type="predicted"/>